<evidence type="ECO:0000256" key="3">
    <source>
        <dbReference type="ARBA" id="ARBA00022692"/>
    </source>
</evidence>
<accession>A0A4V1XZ65</accession>
<organism evidence="9 10">
    <name type="scientific">Nocardioides guangzhouensis</name>
    <dbReference type="NCBI Taxonomy" id="2497878"/>
    <lineage>
        <taxon>Bacteria</taxon>
        <taxon>Bacillati</taxon>
        <taxon>Actinomycetota</taxon>
        <taxon>Actinomycetes</taxon>
        <taxon>Propionibacteriales</taxon>
        <taxon>Nocardioidaceae</taxon>
        <taxon>Nocardioides</taxon>
    </lineage>
</organism>
<keyword evidence="2" id="KW-1003">Cell membrane</keyword>
<feature type="domain" description="Type II secretion system protein GspF" evidence="7">
    <location>
        <begin position="170"/>
        <end position="295"/>
    </location>
</feature>
<name>A0A4V1XZ65_9ACTN</name>
<feature type="domain" description="DUF5936" evidence="8">
    <location>
        <begin position="58"/>
        <end position="140"/>
    </location>
</feature>
<protein>
    <submittedName>
        <fullName evidence="9">Type II secretion system F family protein</fullName>
    </submittedName>
</protein>
<keyword evidence="10" id="KW-1185">Reference proteome</keyword>
<evidence type="ECO:0000259" key="7">
    <source>
        <dbReference type="Pfam" id="PF00482"/>
    </source>
</evidence>
<dbReference type="InterPro" id="IPR018076">
    <property type="entry name" value="T2SS_GspF_dom"/>
</dbReference>
<dbReference type="Pfam" id="PF19359">
    <property type="entry name" value="DUF5936"/>
    <property type="match status" value="1"/>
</dbReference>
<dbReference type="AlphaFoldDB" id="A0A4V1XZ65"/>
<keyword evidence="5 6" id="KW-0472">Membrane</keyword>
<dbReference type="GO" id="GO:0005886">
    <property type="term" value="C:plasma membrane"/>
    <property type="evidence" value="ECO:0007669"/>
    <property type="project" value="UniProtKB-SubCell"/>
</dbReference>
<evidence type="ECO:0000313" key="9">
    <source>
        <dbReference type="EMBL" id="RYP85669.1"/>
    </source>
</evidence>
<evidence type="ECO:0000256" key="1">
    <source>
        <dbReference type="ARBA" id="ARBA00004651"/>
    </source>
</evidence>
<dbReference type="Proteomes" id="UP000295198">
    <property type="component" value="Unassembled WGS sequence"/>
</dbReference>
<dbReference type="EMBL" id="SDKM01000015">
    <property type="protein sequence ID" value="RYP85669.1"/>
    <property type="molecule type" value="Genomic_DNA"/>
</dbReference>
<comment type="caution">
    <text evidence="9">The sequence shown here is derived from an EMBL/GenBank/DDBJ whole genome shotgun (WGS) entry which is preliminary data.</text>
</comment>
<dbReference type="Pfam" id="PF00482">
    <property type="entry name" value="T2SSF"/>
    <property type="match status" value="1"/>
</dbReference>
<keyword evidence="4 6" id="KW-1133">Transmembrane helix</keyword>
<proteinExistence type="predicted"/>
<dbReference type="RefSeq" id="WP_134717444.1">
    <property type="nucleotide sequence ID" value="NZ_SDKM01000015.1"/>
</dbReference>
<evidence type="ECO:0000256" key="5">
    <source>
        <dbReference type="ARBA" id="ARBA00023136"/>
    </source>
</evidence>
<dbReference type="PANTHER" id="PTHR35007">
    <property type="entry name" value="INTEGRAL MEMBRANE PROTEIN-RELATED"/>
    <property type="match status" value="1"/>
</dbReference>
<feature type="transmembrane region" description="Helical" evidence="6">
    <location>
        <begin position="278"/>
        <end position="300"/>
    </location>
</feature>
<gene>
    <name evidence="9" type="ORF">EKO23_11740</name>
</gene>
<evidence type="ECO:0000313" key="10">
    <source>
        <dbReference type="Proteomes" id="UP000295198"/>
    </source>
</evidence>
<evidence type="ECO:0000259" key="8">
    <source>
        <dbReference type="Pfam" id="PF19359"/>
    </source>
</evidence>
<evidence type="ECO:0000256" key="4">
    <source>
        <dbReference type="ARBA" id="ARBA00022989"/>
    </source>
</evidence>
<feature type="transmembrane region" description="Helical" evidence="6">
    <location>
        <begin position="107"/>
        <end position="125"/>
    </location>
</feature>
<dbReference type="OrthoDB" id="9810662at2"/>
<comment type="subcellular location">
    <subcellularLocation>
        <location evidence="1">Cell membrane</location>
        <topology evidence="1">Multi-pass membrane protein</topology>
    </subcellularLocation>
</comment>
<evidence type="ECO:0000256" key="6">
    <source>
        <dbReference type="SAM" id="Phobius"/>
    </source>
</evidence>
<keyword evidence="3 6" id="KW-0812">Transmembrane</keyword>
<evidence type="ECO:0000256" key="2">
    <source>
        <dbReference type="ARBA" id="ARBA00022475"/>
    </source>
</evidence>
<feature type="transmembrane region" description="Helical" evidence="6">
    <location>
        <begin position="132"/>
        <end position="152"/>
    </location>
</feature>
<dbReference type="PANTHER" id="PTHR35007:SF2">
    <property type="entry name" value="PILUS ASSEMBLE PROTEIN"/>
    <property type="match status" value="1"/>
</dbReference>
<sequence>MVLLFGCLLLFGALFLTFAAFGSMSSHNQGVQRSLDMIESLGGASPELTAEIDQPFAERVLDPLLQRFQKLGRRISGADQEERIRAQLDRAGNPPGWTVDRVASGKMLGLFAFLGLATFLSFVSLDLSLPIAILVIVGATALGFYLPNIWLYNIATKRESDMQKAMADAIDLLTISVEAGLGFDAAVQQVAKNTEGPLADEFSRVLQEMQIGRGRGEALRALADRTSLQDLKSFVGAMVQADSFGIPIGQVLRVQSAEIRVKRRQRAEEKAAQVPVKIMVPVVLFILPCLFVVVLGPAAIDIVQTFKSR</sequence>
<reference evidence="9 10" key="1">
    <citation type="submission" date="2019-01" db="EMBL/GenBank/DDBJ databases">
        <title>Nocardioides guangzhouensis sp. nov., an actinobacterium isolated from soil.</title>
        <authorList>
            <person name="Fu Y."/>
            <person name="Cai Y."/>
            <person name="Lin Z."/>
            <person name="Chen P."/>
        </authorList>
    </citation>
    <scope>NUCLEOTIDE SEQUENCE [LARGE SCALE GENOMIC DNA]</scope>
    <source>
        <strain evidence="9 10">130</strain>
    </source>
</reference>
<dbReference type="InterPro" id="IPR045980">
    <property type="entry name" value="DUF5936"/>
</dbReference>